<geneLocation type="chloroplast" evidence="1"/>
<dbReference type="GeneID" id="33360626"/>
<dbReference type="EMBL" id="MF101446">
    <property type="protein sequence ID" value="ARW67330.1"/>
    <property type="molecule type" value="Genomic_DNA"/>
</dbReference>
<keyword evidence="1" id="KW-0934">Plastid</keyword>
<organism evidence="1">
    <name type="scientific">Gredgaria maugeana</name>
    <dbReference type="NCBI Taxonomy" id="2007213"/>
    <lineage>
        <taxon>Eukaryota</taxon>
        <taxon>Rhodophyta</taxon>
        <taxon>Florideophyceae</taxon>
        <taxon>Rhodymeniophycidae</taxon>
        <taxon>Ceramiales</taxon>
        <taxon>Rhodomelaceae</taxon>
        <taxon>Herposiphonieae</taxon>
        <taxon>Gredgaria</taxon>
    </lineage>
</organism>
<protein>
    <submittedName>
        <fullName evidence="1">Uncharacterized protein</fullName>
    </submittedName>
</protein>
<proteinExistence type="predicted"/>
<accession>A0A1Z1MML6</accession>
<name>A0A1Z1MML6_9FLOR</name>
<evidence type="ECO:0000313" key="1">
    <source>
        <dbReference type="EMBL" id="ARW67330.1"/>
    </source>
</evidence>
<gene>
    <name evidence="1" type="primary">ConsOrf3</name>
</gene>
<dbReference type="AlphaFoldDB" id="A0A1Z1MML6"/>
<dbReference type="RefSeq" id="YP_009398144.1">
    <property type="nucleotide sequence ID" value="NC_035290.1"/>
</dbReference>
<sequence>MINKKKKLIKKIDLLLISLEILNVYFIEQASTLKIKKLYTDLKNNKFDTGNRFIQLIEYIYKLKLIIDKYLLSEIASEILKNYAKSKRCNSISKYHKKFYNRCYSKKEYYKNYKLLYRTQKIDINNIAFINLYIISQSVKKDGVYLLIKYLLT</sequence>
<reference evidence="1" key="1">
    <citation type="journal article" date="2017" name="J. Phycol.">
        <title>Analysis of chloroplast genomes and a supermatrix inform reclassification of the Rhodomelaceae (Rhodophyta).</title>
        <authorList>
            <person name="Diaz-Tapia P."/>
            <person name="Maggs C.A."/>
            <person name="West J.A."/>
            <person name="Verbruggen H."/>
        </authorList>
    </citation>
    <scope>NUCLEOTIDE SEQUENCE</scope>
    <source>
        <strain evidence="1">PD1230</strain>
    </source>
</reference>
<keyword evidence="1" id="KW-0150">Chloroplast</keyword>